<gene>
    <name evidence="3" type="ORF">GSY69_10065</name>
</gene>
<dbReference type="AlphaFoldDB" id="A0A6N9H8A7"/>
<dbReference type="EMBL" id="WWEQ01000045">
    <property type="protein sequence ID" value="MYM20298.1"/>
    <property type="molecule type" value="Genomic_DNA"/>
</dbReference>
<evidence type="ECO:0000313" key="4">
    <source>
        <dbReference type="Proteomes" id="UP000469215"/>
    </source>
</evidence>
<keyword evidence="2" id="KW-0472">Membrane</keyword>
<feature type="compositionally biased region" description="Basic and acidic residues" evidence="1">
    <location>
        <begin position="336"/>
        <end position="348"/>
    </location>
</feature>
<protein>
    <recommendedName>
        <fullName evidence="5">5,10-methylene-tetrahydrofolate dehydrogenase</fullName>
    </recommendedName>
</protein>
<comment type="caution">
    <text evidence="3">The sequence shown here is derived from an EMBL/GenBank/DDBJ whole genome shotgun (WGS) entry which is preliminary data.</text>
</comment>
<proteinExistence type="predicted"/>
<evidence type="ECO:0000256" key="1">
    <source>
        <dbReference type="SAM" id="MobiDB-lite"/>
    </source>
</evidence>
<sequence length="358" mass="38805">MRVLLVADPGVPTERAEAVAEPLAEALSEGGRRTVDVAIETRLILLTPDHALDLATARDLNAQYSEAPITILLTEIPRHERGHPLIAEVFPDEQVGVVSCPTFGALATRRRLTRILAACIQRIELGFKDGSGNPEPHWSRWGYRESERSYALHAHTFFGGPRLVTGMVVANEPWRSLPRLSGVLAAAAAAGAFGIFYNSIWIMADYLPWPRLLAIAALAMVVMVAWLMASNRLWDRPERESLASVVFYYNVSTVITLLVCVLALFAALGALILGGSLVVIDVRYMADILGHPAGFMNYLRIAVLSASMGLIAGALGASFDSDADIRRLTHGQRERLRVQQEDAAKDEAAAAEGAEAAS</sequence>
<evidence type="ECO:0000256" key="2">
    <source>
        <dbReference type="SAM" id="Phobius"/>
    </source>
</evidence>
<keyword evidence="2" id="KW-0812">Transmembrane</keyword>
<reference evidence="3 4" key="1">
    <citation type="submission" date="2020-01" db="EMBL/GenBank/DDBJ databases">
        <authorList>
            <person name="Deng T."/>
        </authorList>
    </citation>
    <scope>NUCLEOTIDE SEQUENCE [LARGE SCALE GENOMIC DNA]</scope>
    <source>
        <strain evidence="3 4">5221</strain>
    </source>
</reference>
<accession>A0A6N9H8A7</accession>
<dbReference type="Proteomes" id="UP000469215">
    <property type="component" value="Unassembled WGS sequence"/>
</dbReference>
<feature type="transmembrane region" description="Helical" evidence="2">
    <location>
        <begin position="246"/>
        <end position="278"/>
    </location>
</feature>
<feature type="region of interest" description="Disordered" evidence="1">
    <location>
        <begin position="336"/>
        <end position="358"/>
    </location>
</feature>
<keyword evidence="2" id="KW-1133">Transmembrane helix</keyword>
<feature type="transmembrane region" description="Helical" evidence="2">
    <location>
        <begin position="180"/>
        <end position="200"/>
    </location>
</feature>
<name>A0A6N9H8A7_9MICO</name>
<feature type="transmembrane region" description="Helical" evidence="2">
    <location>
        <begin position="298"/>
        <end position="319"/>
    </location>
</feature>
<evidence type="ECO:0008006" key="5">
    <source>
        <dbReference type="Google" id="ProtNLM"/>
    </source>
</evidence>
<keyword evidence="4" id="KW-1185">Reference proteome</keyword>
<evidence type="ECO:0000313" key="3">
    <source>
        <dbReference type="EMBL" id="MYM20298.1"/>
    </source>
</evidence>
<feature type="transmembrane region" description="Helical" evidence="2">
    <location>
        <begin position="212"/>
        <end position="234"/>
    </location>
</feature>
<organism evidence="3 4">
    <name type="scientific">Brevibacterium rongguiense</name>
    <dbReference type="NCBI Taxonomy" id="2695267"/>
    <lineage>
        <taxon>Bacteria</taxon>
        <taxon>Bacillati</taxon>
        <taxon>Actinomycetota</taxon>
        <taxon>Actinomycetes</taxon>
        <taxon>Micrococcales</taxon>
        <taxon>Brevibacteriaceae</taxon>
        <taxon>Brevibacterium</taxon>
    </lineage>
</organism>